<dbReference type="InterPro" id="IPR007709">
    <property type="entry name" value="N-FG_amidohydro"/>
</dbReference>
<dbReference type="Proteomes" id="UP000244174">
    <property type="component" value="Unassembled WGS sequence"/>
</dbReference>
<protein>
    <submittedName>
        <fullName evidence="1">Putative N-formylglutamate amidohydrolase</fullName>
    </submittedName>
</protein>
<dbReference type="Gene3D" id="3.40.630.40">
    <property type="entry name" value="Zn-dependent exopeptidases"/>
    <property type="match status" value="1"/>
</dbReference>
<keyword evidence="2" id="KW-1185">Reference proteome</keyword>
<accession>A0A2T6AH63</accession>
<dbReference type="OrthoDB" id="9815326at2"/>
<dbReference type="Pfam" id="PF05013">
    <property type="entry name" value="FGase"/>
    <property type="match status" value="1"/>
</dbReference>
<dbReference type="AlphaFoldDB" id="A0A2T6AH63"/>
<evidence type="ECO:0000313" key="2">
    <source>
        <dbReference type="Proteomes" id="UP000244174"/>
    </source>
</evidence>
<gene>
    <name evidence="1" type="ORF">C8P64_1675</name>
</gene>
<dbReference type="SUPFAM" id="SSF53187">
    <property type="entry name" value="Zn-dependent exopeptidases"/>
    <property type="match status" value="1"/>
</dbReference>
<reference evidence="1 2" key="1">
    <citation type="submission" date="2018-04" db="EMBL/GenBank/DDBJ databases">
        <title>Genomic Encyclopedia of Archaeal and Bacterial Type Strains, Phase II (KMG-II): from individual species to whole genera.</title>
        <authorList>
            <person name="Goeker M."/>
        </authorList>
    </citation>
    <scope>NUCLEOTIDE SEQUENCE [LARGE SCALE GENOMIC DNA]</scope>
    <source>
        <strain evidence="1 2">DSM 23082</strain>
    </source>
</reference>
<dbReference type="GO" id="GO:0016787">
    <property type="term" value="F:hydrolase activity"/>
    <property type="evidence" value="ECO:0007669"/>
    <property type="project" value="UniProtKB-KW"/>
</dbReference>
<evidence type="ECO:0000313" key="1">
    <source>
        <dbReference type="EMBL" id="PTX43149.1"/>
    </source>
</evidence>
<comment type="caution">
    <text evidence="1">The sequence shown here is derived from an EMBL/GenBank/DDBJ whole genome shotgun (WGS) entry which is preliminary data.</text>
</comment>
<sequence>MKLVLTCEHAFPAIPEKYRELFISDNEVLNTHEAYDPGAYDLFRELKILADVTHHQEIGRLLVESNRSLWHKNLFSRFSKGLSEKEKQDILNTYYIPYRQEVEEDISQLIDLGNEVLHISVHSFTPVLDGQERNCDIGLLYDPLRKEEKMVSLEWKQLIQKNNLKTRVRFNYPYQGKADGFTTSLRKLFPQKYMGIELEINQKWVKDDKMDEAMKKTLYDTLKELKKGISKN</sequence>
<organism evidence="1 2">
    <name type="scientific">Christiangramia gaetbulicola</name>
    <dbReference type="NCBI Taxonomy" id="703340"/>
    <lineage>
        <taxon>Bacteria</taxon>
        <taxon>Pseudomonadati</taxon>
        <taxon>Bacteroidota</taxon>
        <taxon>Flavobacteriia</taxon>
        <taxon>Flavobacteriales</taxon>
        <taxon>Flavobacteriaceae</taxon>
        <taxon>Christiangramia</taxon>
    </lineage>
</organism>
<name>A0A2T6AH63_9FLAO</name>
<keyword evidence="1" id="KW-0378">Hydrolase</keyword>
<proteinExistence type="predicted"/>
<dbReference type="EMBL" id="QBKQ01000002">
    <property type="protein sequence ID" value="PTX43149.1"/>
    <property type="molecule type" value="Genomic_DNA"/>
</dbReference>